<evidence type="ECO:0000313" key="5">
    <source>
        <dbReference type="EMBL" id="EDM28112.1"/>
    </source>
</evidence>
<dbReference type="Pfam" id="PF00437">
    <property type="entry name" value="T2SSE"/>
    <property type="match status" value="1"/>
</dbReference>
<dbReference type="CDD" id="cd01129">
    <property type="entry name" value="PulE-GspE-like"/>
    <property type="match status" value="1"/>
</dbReference>
<dbReference type="SMART" id="SM00382">
    <property type="entry name" value="AAA"/>
    <property type="match status" value="1"/>
</dbReference>
<evidence type="ECO:0000259" key="4">
    <source>
        <dbReference type="PROSITE" id="PS00662"/>
    </source>
</evidence>
<dbReference type="GO" id="GO:0005524">
    <property type="term" value="F:ATP binding"/>
    <property type="evidence" value="ECO:0007669"/>
    <property type="project" value="UniProtKB-KW"/>
</dbReference>
<keyword evidence="6" id="KW-1185">Reference proteome</keyword>
<evidence type="ECO:0000313" key="6">
    <source>
        <dbReference type="Proteomes" id="UP000004947"/>
    </source>
</evidence>
<comment type="caution">
    <text evidence="5">The sequence shown here is derived from an EMBL/GenBank/DDBJ whole genome shotgun (WGS) entry which is preliminary data.</text>
</comment>
<dbReference type="InterPro" id="IPR027417">
    <property type="entry name" value="P-loop_NTPase"/>
</dbReference>
<dbReference type="OrthoDB" id="9805147at2"/>
<accession>A6DJN8</accession>
<dbReference type="InterPro" id="IPR003593">
    <property type="entry name" value="AAA+_ATPase"/>
</dbReference>
<dbReference type="Proteomes" id="UP000004947">
    <property type="component" value="Unassembled WGS sequence"/>
</dbReference>
<dbReference type="STRING" id="313628.LNTAR_12186"/>
<organism evidence="5 6">
    <name type="scientific">Lentisphaera araneosa HTCC2155</name>
    <dbReference type="NCBI Taxonomy" id="313628"/>
    <lineage>
        <taxon>Bacteria</taxon>
        <taxon>Pseudomonadati</taxon>
        <taxon>Lentisphaerota</taxon>
        <taxon>Lentisphaeria</taxon>
        <taxon>Lentisphaerales</taxon>
        <taxon>Lentisphaeraceae</taxon>
        <taxon>Lentisphaera</taxon>
    </lineage>
</organism>
<dbReference type="EMBL" id="ABCK01000006">
    <property type="protein sequence ID" value="EDM28112.1"/>
    <property type="molecule type" value="Genomic_DNA"/>
</dbReference>
<keyword evidence="3" id="KW-0067">ATP-binding</keyword>
<dbReference type="GO" id="GO:0005886">
    <property type="term" value="C:plasma membrane"/>
    <property type="evidence" value="ECO:0007669"/>
    <property type="project" value="TreeGrafter"/>
</dbReference>
<keyword evidence="2" id="KW-0547">Nucleotide-binding</keyword>
<proteinExistence type="inferred from homology"/>
<dbReference type="PANTHER" id="PTHR30258:SF2">
    <property type="entry name" value="COMG OPERON PROTEIN 1"/>
    <property type="match status" value="1"/>
</dbReference>
<dbReference type="Gene3D" id="3.30.450.90">
    <property type="match status" value="1"/>
</dbReference>
<dbReference type="InterPro" id="IPR007831">
    <property type="entry name" value="T2SS_GspE_N"/>
</dbReference>
<dbReference type="Gene3D" id="3.40.50.300">
    <property type="entry name" value="P-loop containing nucleotide triphosphate hydrolases"/>
    <property type="match status" value="1"/>
</dbReference>
<dbReference type="RefSeq" id="WP_007278105.1">
    <property type="nucleotide sequence ID" value="NZ_ABCK01000006.1"/>
</dbReference>
<reference evidence="5 6" key="1">
    <citation type="journal article" date="2010" name="J. Bacteriol.">
        <title>Genome sequence of Lentisphaera araneosa HTCC2155T, the type species of the order Lentisphaerales in the phylum Lentisphaerae.</title>
        <authorList>
            <person name="Thrash J.C."/>
            <person name="Cho J.C."/>
            <person name="Vergin K.L."/>
            <person name="Morris R.M."/>
            <person name="Giovannoni S.J."/>
        </authorList>
    </citation>
    <scope>NUCLEOTIDE SEQUENCE [LARGE SCALE GENOMIC DNA]</scope>
    <source>
        <strain evidence="5 6">HTCC2155</strain>
    </source>
</reference>
<dbReference type="eggNOG" id="COG2804">
    <property type="taxonomic scope" value="Bacteria"/>
</dbReference>
<dbReference type="PROSITE" id="PS00662">
    <property type="entry name" value="T2SP_E"/>
    <property type="match status" value="1"/>
</dbReference>
<protein>
    <submittedName>
        <fullName evidence="5">General secretory pathway protein E</fullName>
    </submittedName>
</protein>
<dbReference type="InterPro" id="IPR001482">
    <property type="entry name" value="T2SS/T4SS_dom"/>
</dbReference>
<dbReference type="PANTHER" id="PTHR30258">
    <property type="entry name" value="TYPE II SECRETION SYSTEM PROTEIN GSPE-RELATED"/>
    <property type="match status" value="1"/>
</dbReference>
<comment type="similarity">
    <text evidence="1">Belongs to the GSP E family.</text>
</comment>
<dbReference type="SUPFAM" id="SSF52540">
    <property type="entry name" value="P-loop containing nucleoside triphosphate hydrolases"/>
    <property type="match status" value="1"/>
</dbReference>
<evidence type="ECO:0000256" key="1">
    <source>
        <dbReference type="ARBA" id="ARBA00006611"/>
    </source>
</evidence>
<dbReference type="Pfam" id="PF05157">
    <property type="entry name" value="MshEN"/>
    <property type="match status" value="1"/>
</dbReference>
<name>A6DJN8_9BACT</name>
<evidence type="ECO:0000256" key="2">
    <source>
        <dbReference type="ARBA" id="ARBA00022741"/>
    </source>
</evidence>
<feature type="domain" description="Bacterial type II secretion system protein E" evidence="4">
    <location>
        <begin position="357"/>
        <end position="371"/>
    </location>
</feature>
<gene>
    <name evidence="5" type="ORF">LNTAR_12186</name>
</gene>
<evidence type="ECO:0000256" key="3">
    <source>
        <dbReference type="ARBA" id="ARBA00022840"/>
    </source>
</evidence>
<sequence>MNFSNEQDLLDKLSHELKVDLKEAKDLDELLESGELSEERLINAFAQESGLEHILEETVSSLEKMKNVSHEYLDAALCLPLAQDDYTIDLAFCSLFQLDEKCKQWQVLYNKEIQPKLMRKSFISRKINELYHQSDELNEFDEQANQSLEDMAKEAPIVRLVNDVFSRAVELGASDIHVEPGDGQLNIRYRIDGILHTHFTPPFQQFAAISSRLKLIGGLNIAERRIPQDGRIELSISGKAIDVRMNTLPGMYGESIVMRLLQKNLQDFTLESIGMSAVLKDKFIAKIKKPYGLVLVVGPTGSGKTTTLYCALNILNSGNEKIITIEDPIEYQINGITQVQVKKSIGLSFADGLRSIVRQDPDIILVGEIRDKETAEISINAALTGHLVLSTLHTNDAAGAISRLQDMGVENFLIASSLVAVLSQRLLRRVCSACGGKEENFPCRKCANTGYKGRVGVYEFLEVNQRIQNAVMEQKDSGQINAIAVSQGMQTIAENANEKVEAGVTTREEQVRVCSTN</sequence>
<dbReference type="FunFam" id="3.30.450.90:FF:000001">
    <property type="entry name" value="Type II secretion system ATPase GspE"/>
    <property type="match status" value="1"/>
</dbReference>
<dbReference type="AlphaFoldDB" id="A6DJN8"/>
<dbReference type="GO" id="GO:0016887">
    <property type="term" value="F:ATP hydrolysis activity"/>
    <property type="evidence" value="ECO:0007669"/>
    <property type="project" value="TreeGrafter"/>
</dbReference>